<sequence length="265" mass="28505">MAMADANADDTLLEAQDGFVVTLSINRPPANHINRELIVRIAERLEALDGDAGCRAIVLTGAGKHFCAGADFSKGDSGGLASPEGKPGRILYVEAARLFRTGKPIIAAVHGAAVGAGLGLAVVADFRITCAEARYSANFARLGFHAGFGLSYTLPRLIGEQKAALLFYTGRRIDGTEAERIGLADMLVPQAEVLPAAQALAKEIAVSSPMAVQSMRASMRRDMAVAFEQATEREFHQQSWQRQMEDFAEGRAAMNERREPNFKGR</sequence>
<organism evidence="4 5">
    <name type="scientific">Neoroseomonas lacus</name>
    <dbReference type="NCBI Taxonomy" id="287609"/>
    <lineage>
        <taxon>Bacteria</taxon>
        <taxon>Pseudomonadati</taxon>
        <taxon>Pseudomonadota</taxon>
        <taxon>Alphaproteobacteria</taxon>
        <taxon>Acetobacterales</taxon>
        <taxon>Acetobacteraceae</taxon>
        <taxon>Neoroseomonas</taxon>
    </lineage>
</organism>
<evidence type="ECO:0000313" key="4">
    <source>
        <dbReference type="EMBL" id="GGJ43317.1"/>
    </source>
</evidence>
<protein>
    <submittedName>
        <fullName evidence="4">Enoyl-CoA hydratase</fullName>
    </submittedName>
</protein>
<dbReference type="EMBL" id="BMKW01000026">
    <property type="protein sequence ID" value="GGJ43317.1"/>
    <property type="molecule type" value="Genomic_DNA"/>
</dbReference>
<comment type="similarity">
    <text evidence="1 2">Belongs to the enoyl-CoA hydratase/isomerase family.</text>
</comment>
<accession>A0A917L3P8</accession>
<evidence type="ECO:0000256" key="2">
    <source>
        <dbReference type="RuleBase" id="RU003707"/>
    </source>
</evidence>
<evidence type="ECO:0000256" key="1">
    <source>
        <dbReference type="ARBA" id="ARBA00005254"/>
    </source>
</evidence>
<reference evidence="4" key="1">
    <citation type="journal article" date="2014" name="Int. J. Syst. Evol. Microbiol.">
        <title>Complete genome sequence of Corynebacterium casei LMG S-19264T (=DSM 44701T), isolated from a smear-ripened cheese.</title>
        <authorList>
            <consortium name="US DOE Joint Genome Institute (JGI-PGF)"/>
            <person name="Walter F."/>
            <person name="Albersmeier A."/>
            <person name="Kalinowski J."/>
            <person name="Ruckert C."/>
        </authorList>
    </citation>
    <scope>NUCLEOTIDE SEQUENCE</scope>
    <source>
        <strain evidence="4">CGMCC 1.3617</strain>
    </source>
</reference>
<feature type="region of interest" description="Disordered" evidence="3">
    <location>
        <begin position="246"/>
        <end position="265"/>
    </location>
</feature>
<dbReference type="InterPro" id="IPR001753">
    <property type="entry name" value="Enoyl-CoA_hydra/iso"/>
</dbReference>
<dbReference type="GO" id="GO:0003824">
    <property type="term" value="F:catalytic activity"/>
    <property type="evidence" value="ECO:0007669"/>
    <property type="project" value="InterPro"/>
</dbReference>
<dbReference type="CDD" id="cd06558">
    <property type="entry name" value="crotonase-like"/>
    <property type="match status" value="1"/>
</dbReference>
<gene>
    <name evidence="4" type="ORF">GCM10011320_58520</name>
</gene>
<keyword evidence="5" id="KW-1185">Reference proteome</keyword>
<dbReference type="PANTHER" id="PTHR43802">
    <property type="entry name" value="ENOYL-COA HYDRATASE"/>
    <property type="match status" value="1"/>
</dbReference>
<dbReference type="Gene3D" id="3.90.226.10">
    <property type="entry name" value="2-enoyl-CoA Hydratase, Chain A, domain 1"/>
    <property type="match status" value="1"/>
</dbReference>
<dbReference type="AlphaFoldDB" id="A0A917L3P8"/>
<dbReference type="PROSITE" id="PS00166">
    <property type="entry name" value="ENOYL_COA_HYDRATASE"/>
    <property type="match status" value="1"/>
</dbReference>
<evidence type="ECO:0000313" key="5">
    <source>
        <dbReference type="Proteomes" id="UP000661507"/>
    </source>
</evidence>
<name>A0A917L3P8_9PROT</name>
<evidence type="ECO:0000256" key="3">
    <source>
        <dbReference type="SAM" id="MobiDB-lite"/>
    </source>
</evidence>
<dbReference type="InterPro" id="IPR018376">
    <property type="entry name" value="Enoyl-CoA_hyd/isom_CS"/>
</dbReference>
<dbReference type="PANTHER" id="PTHR43802:SF1">
    <property type="entry name" value="IP11341P-RELATED"/>
    <property type="match status" value="1"/>
</dbReference>
<dbReference type="Pfam" id="PF00378">
    <property type="entry name" value="ECH_1"/>
    <property type="match status" value="1"/>
</dbReference>
<dbReference type="InterPro" id="IPR029045">
    <property type="entry name" value="ClpP/crotonase-like_dom_sf"/>
</dbReference>
<proteinExistence type="inferred from homology"/>
<dbReference type="SUPFAM" id="SSF52096">
    <property type="entry name" value="ClpP/crotonase"/>
    <property type="match status" value="1"/>
</dbReference>
<dbReference type="Proteomes" id="UP000661507">
    <property type="component" value="Unassembled WGS sequence"/>
</dbReference>
<reference evidence="4" key="2">
    <citation type="submission" date="2020-09" db="EMBL/GenBank/DDBJ databases">
        <authorList>
            <person name="Sun Q."/>
            <person name="Zhou Y."/>
        </authorList>
    </citation>
    <scope>NUCLEOTIDE SEQUENCE</scope>
    <source>
        <strain evidence="4">CGMCC 1.3617</strain>
    </source>
</reference>
<comment type="caution">
    <text evidence="4">The sequence shown here is derived from an EMBL/GenBank/DDBJ whole genome shotgun (WGS) entry which is preliminary data.</text>
</comment>